<accession>A0A1L9RV00</accession>
<sequence>MVLEIVFGAMFLWVPPVLQYAAHRWTDPALFGLPHRLRLPPLYLFVAGFVPPLLRRLYRRALHRYLRRRRFFHSGSHGCRLCSHGLCQYGRPSGGDIGSLFGTGKREVSPQVGRAPQKATTATTTATAASLTTSPAPLTASTANIALSPLKSVHGGRDLATNPVEVIMATK</sequence>
<feature type="transmembrane region" description="Helical" evidence="2">
    <location>
        <begin position="42"/>
        <end position="58"/>
    </location>
</feature>
<keyword evidence="2" id="KW-0812">Transmembrane</keyword>
<keyword evidence="4" id="KW-1185">Reference proteome</keyword>
<dbReference type="Proteomes" id="UP000184383">
    <property type="component" value="Unassembled WGS sequence"/>
</dbReference>
<keyword evidence="2" id="KW-0472">Membrane</keyword>
<evidence type="ECO:0000313" key="3">
    <source>
        <dbReference type="EMBL" id="OJJ38698.1"/>
    </source>
</evidence>
<evidence type="ECO:0000256" key="2">
    <source>
        <dbReference type="SAM" id="Phobius"/>
    </source>
</evidence>
<organism evidence="3 4">
    <name type="scientific">Aspergillus wentii DTO 134E9</name>
    <dbReference type="NCBI Taxonomy" id="1073089"/>
    <lineage>
        <taxon>Eukaryota</taxon>
        <taxon>Fungi</taxon>
        <taxon>Dikarya</taxon>
        <taxon>Ascomycota</taxon>
        <taxon>Pezizomycotina</taxon>
        <taxon>Eurotiomycetes</taxon>
        <taxon>Eurotiomycetidae</taxon>
        <taxon>Eurotiales</taxon>
        <taxon>Aspergillaceae</taxon>
        <taxon>Aspergillus</taxon>
        <taxon>Aspergillus subgen. Cremei</taxon>
    </lineage>
</organism>
<dbReference type="GeneID" id="63746162"/>
<feature type="compositionally biased region" description="Low complexity" evidence="1">
    <location>
        <begin position="119"/>
        <end position="128"/>
    </location>
</feature>
<dbReference type="VEuPathDB" id="FungiDB:ASPWEDRAFT_168591"/>
<gene>
    <name evidence="3" type="ORF">ASPWEDRAFT_168591</name>
</gene>
<name>A0A1L9RV00_ASPWE</name>
<evidence type="ECO:0000313" key="4">
    <source>
        <dbReference type="Proteomes" id="UP000184383"/>
    </source>
</evidence>
<reference evidence="4" key="1">
    <citation type="journal article" date="2017" name="Genome Biol.">
        <title>Comparative genomics reveals high biological diversity and specific adaptations in the industrially and medically important fungal genus Aspergillus.</title>
        <authorList>
            <person name="de Vries R.P."/>
            <person name="Riley R."/>
            <person name="Wiebenga A."/>
            <person name="Aguilar-Osorio G."/>
            <person name="Amillis S."/>
            <person name="Uchima C.A."/>
            <person name="Anderluh G."/>
            <person name="Asadollahi M."/>
            <person name="Askin M."/>
            <person name="Barry K."/>
            <person name="Battaglia E."/>
            <person name="Bayram O."/>
            <person name="Benocci T."/>
            <person name="Braus-Stromeyer S.A."/>
            <person name="Caldana C."/>
            <person name="Canovas D."/>
            <person name="Cerqueira G.C."/>
            <person name="Chen F."/>
            <person name="Chen W."/>
            <person name="Choi C."/>
            <person name="Clum A."/>
            <person name="Dos Santos R.A."/>
            <person name="Damasio A.R."/>
            <person name="Diallinas G."/>
            <person name="Emri T."/>
            <person name="Fekete E."/>
            <person name="Flipphi M."/>
            <person name="Freyberg S."/>
            <person name="Gallo A."/>
            <person name="Gournas C."/>
            <person name="Habgood R."/>
            <person name="Hainaut M."/>
            <person name="Harispe M.L."/>
            <person name="Henrissat B."/>
            <person name="Hilden K.S."/>
            <person name="Hope R."/>
            <person name="Hossain A."/>
            <person name="Karabika E."/>
            <person name="Karaffa L."/>
            <person name="Karanyi Z."/>
            <person name="Krasevec N."/>
            <person name="Kuo A."/>
            <person name="Kusch H."/>
            <person name="LaButti K."/>
            <person name="Lagendijk E.L."/>
            <person name="Lapidus A."/>
            <person name="Levasseur A."/>
            <person name="Lindquist E."/>
            <person name="Lipzen A."/>
            <person name="Logrieco A.F."/>
            <person name="MacCabe A."/>
            <person name="Maekelae M.R."/>
            <person name="Malavazi I."/>
            <person name="Melin P."/>
            <person name="Meyer V."/>
            <person name="Mielnichuk N."/>
            <person name="Miskei M."/>
            <person name="Molnar A.P."/>
            <person name="Mule G."/>
            <person name="Ngan C.Y."/>
            <person name="Orejas M."/>
            <person name="Orosz E."/>
            <person name="Ouedraogo J.P."/>
            <person name="Overkamp K.M."/>
            <person name="Park H.-S."/>
            <person name="Perrone G."/>
            <person name="Piumi F."/>
            <person name="Punt P.J."/>
            <person name="Ram A.F."/>
            <person name="Ramon A."/>
            <person name="Rauscher S."/>
            <person name="Record E."/>
            <person name="Riano-Pachon D.M."/>
            <person name="Robert V."/>
            <person name="Roehrig J."/>
            <person name="Ruller R."/>
            <person name="Salamov A."/>
            <person name="Salih N.S."/>
            <person name="Samson R.A."/>
            <person name="Sandor E."/>
            <person name="Sanguinetti M."/>
            <person name="Schuetze T."/>
            <person name="Sepcic K."/>
            <person name="Shelest E."/>
            <person name="Sherlock G."/>
            <person name="Sophianopoulou V."/>
            <person name="Squina F.M."/>
            <person name="Sun H."/>
            <person name="Susca A."/>
            <person name="Todd R.B."/>
            <person name="Tsang A."/>
            <person name="Unkles S.E."/>
            <person name="van de Wiele N."/>
            <person name="van Rossen-Uffink D."/>
            <person name="Oliveira J.V."/>
            <person name="Vesth T.C."/>
            <person name="Visser J."/>
            <person name="Yu J.-H."/>
            <person name="Zhou M."/>
            <person name="Andersen M.R."/>
            <person name="Archer D.B."/>
            <person name="Baker S.E."/>
            <person name="Benoit I."/>
            <person name="Brakhage A.A."/>
            <person name="Braus G.H."/>
            <person name="Fischer R."/>
            <person name="Frisvad J.C."/>
            <person name="Goldman G.H."/>
            <person name="Houbraken J."/>
            <person name="Oakley B."/>
            <person name="Pocsi I."/>
            <person name="Scazzocchio C."/>
            <person name="Seiboth B."/>
            <person name="vanKuyk P.A."/>
            <person name="Wortman J."/>
            <person name="Dyer P.S."/>
            <person name="Grigoriev I.V."/>
        </authorList>
    </citation>
    <scope>NUCLEOTIDE SEQUENCE [LARGE SCALE GENOMIC DNA]</scope>
    <source>
        <strain evidence="4">DTO 134E9</strain>
    </source>
</reference>
<protein>
    <submittedName>
        <fullName evidence="3">Uncharacterized protein</fullName>
    </submittedName>
</protein>
<keyword evidence="2" id="KW-1133">Transmembrane helix</keyword>
<feature type="transmembrane region" description="Helical" evidence="2">
    <location>
        <begin position="5"/>
        <end position="22"/>
    </location>
</feature>
<evidence type="ECO:0000256" key="1">
    <source>
        <dbReference type="SAM" id="MobiDB-lite"/>
    </source>
</evidence>
<feature type="region of interest" description="Disordered" evidence="1">
    <location>
        <begin position="107"/>
        <end position="128"/>
    </location>
</feature>
<dbReference type="EMBL" id="KV878210">
    <property type="protein sequence ID" value="OJJ38698.1"/>
    <property type="molecule type" value="Genomic_DNA"/>
</dbReference>
<proteinExistence type="predicted"/>
<dbReference type="AlphaFoldDB" id="A0A1L9RV00"/>
<dbReference type="RefSeq" id="XP_040692374.1">
    <property type="nucleotide sequence ID" value="XM_040830314.1"/>
</dbReference>